<accession>A0A0P1EJ46</accession>
<evidence type="ECO:0000256" key="1">
    <source>
        <dbReference type="ARBA" id="ARBA00022679"/>
    </source>
</evidence>
<evidence type="ECO:0000313" key="5">
    <source>
        <dbReference type="Proteomes" id="UP000050783"/>
    </source>
</evidence>
<dbReference type="InterPro" id="IPR050832">
    <property type="entry name" value="Bact_Acetyltransf"/>
</dbReference>
<dbReference type="GO" id="GO:0016747">
    <property type="term" value="F:acyltransferase activity, transferring groups other than amino-acyl groups"/>
    <property type="evidence" value="ECO:0007669"/>
    <property type="project" value="InterPro"/>
</dbReference>
<dbReference type="InterPro" id="IPR016181">
    <property type="entry name" value="Acyl_CoA_acyltransferase"/>
</dbReference>
<dbReference type="Pfam" id="PF00583">
    <property type="entry name" value="Acetyltransf_1"/>
    <property type="match status" value="1"/>
</dbReference>
<evidence type="ECO:0000313" key="4">
    <source>
        <dbReference type="EMBL" id="CUH50527.1"/>
    </source>
</evidence>
<keyword evidence="2" id="KW-0012">Acyltransferase</keyword>
<keyword evidence="1 4" id="KW-0808">Transferase</keyword>
<dbReference type="STRING" id="81569.RUM4293_01321"/>
<proteinExistence type="predicted"/>
<sequence>MDSFIVREAVLTDAQGISEVLWDIAAAGKRNKRCDVDFAREHYVADPDRIRCSVAFQEEQVLGFQSLKWAVENNPYGAPVGWGVIGTHIRPSAARRGVGRALFRATLLAARESGLPAIDATISATNAEGLAYYSSMGFVDYREHEGAQCKSFSVI</sequence>
<protein>
    <submittedName>
        <fullName evidence="4">Putative acetyltransferase</fullName>
    </submittedName>
</protein>
<dbReference type="EMBL" id="CYPU01000074">
    <property type="protein sequence ID" value="CUH50527.1"/>
    <property type="molecule type" value="Genomic_DNA"/>
</dbReference>
<name>A0A0P1EJ46_9RHOB</name>
<organism evidence="4 5">
    <name type="scientific">Ruegeria atlantica</name>
    <dbReference type="NCBI Taxonomy" id="81569"/>
    <lineage>
        <taxon>Bacteria</taxon>
        <taxon>Pseudomonadati</taxon>
        <taxon>Pseudomonadota</taxon>
        <taxon>Alphaproteobacteria</taxon>
        <taxon>Rhodobacterales</taxon>
        <taxon>Roseobacteraceae</taxon>
        <taxon>Ruegeria</taxon>
    </lineage>
</organism>
<dbReference type="PROSITE" id="PS51186">
    <property type="entry name" value="GNAT"/>
    <property type="match status" value="1"/>
</dbReference>
<feature type="domain" description="N-acetyltransferase" evidence="3">
    <location>
        <begin position="4"/>
        <end position="155"/>
    </location>
</feature>
<dbReference type="CDD" id="cd04301">
    <property type="entry name" value="NAT_SF"/>
    <property type="match status" value="1"/>
</dbReference>
<dbReference type="InterPro" id="IPR000182">
    <property type="entry name" value="GNAT_dom"/>
</dbReference>
<dbReference type="PANTHER" id="PTHR43877">
    <property type="entry name" value="AMINOALKYLPHOSPHONATE N-ACETYLTRANSFERASE-RELATED-RELATED"/>
    <property type="match status" value="1"/>
</dbReference>
<evidence type="ECO:0000259" key="3">
    <source>
        <dbReference type="PROSITE" id="PS51186"/>
    </source>
</evidence>
<reference evidence="4 5" key="1">
    <citation type="submission" date="2015-09" db="EMBL/GenBank/DDBJ databases">
        <authorList>
            <consortium name="Swine Surveillance"/>
        </authorList>
    </citation>
    <scope>NUCLEOTIDE SEQUENCE [LARGE SCALE GENOMIC DNA]</scope>
    <source>
        <strain evidence="4 5">CECT 4292</strain>
    </source>
</reference>
<dbReference type="RefSeq" id="WP_058279806.1">
    <property type="nucleotide sequence ID" value="NZ_CYPU01000074.1"/>
</dbReference>
<dbReference type="Gene3D" id="3.40.630.30">
    <property type="match status" value="1"/>
</dbReference>
<dbReference type="OrthoDB" id="5997585at2"/>
<dbReference type="Proteomes" id="UP000050783">
    <property type="component" value="Unassembled WGS sequence"/>
</dbReference>
<gene>
    <name evidence="4" type="ORF">RUA4292_04736</name>
</gene>
<dbReference type="SUPFAM" id="SSF55729">
    <property type="entry name" value="Acyl-CoA N-acyltransferases (Nat)"/>
    <property type="match status" value="1"/>
</dbReference>
<evidence type="ECO:0000256" key="2">
    <source>
        <dbReference type="ARBA" id="ARBA00023315"/>
    </source>
</evidence>
<dbReference type="GeneID" id="55495853"/>
<dbReference type="AlphaFoldDB" id="A0A0P1EJ46"/>